<protein>
    <recommendedName>
        <fullName evidence="6">Dipeptidase</fullName>
        <ecNumber evidence="6">3.4.-.-</ecNumber>
    </recommendedName>
</protein>
<dbReference type="InterPro" id="IPR047804">
    <property type="entry name" value="C69_dipept_A-like"/>
</dbReference>
<dbReference type="GO" id="GO:0016805">
    <property type="term" value="F:dipeptidase activity"/>
    <property type="evidence" value="ECO:0007669"/>
    <property type="project" value="UniProtKB-KW"/>
</dbReference>
<dbReference type="PANTHER" id="PTHR12994">
    <property type="entry name" value="SECERNIN"/>
    <property type="match status" value="1"/>
</dbReference>
<dbReference type="InterPro" id="IPR005322">
    <property type="entry name" value="Peptidase_C69"/>
</dbReference>
<name>A0A3N0IHS4_9ACTN</name>
<gene>
    <name evidence="7" type="ORF">DMP05_01960</name>
</gene>
<keyword evidence="4 6" id="KW-0378">Hydrolase</keyword>
<dbReference type="GO" id="GO:0070004">
    <property type="term" value="F:cysteine-type exopeptidase activity"/>
    <property type="evidence" value="ECO:0007669"/>
    <property type="project" value="InterPro"/>
</dbReference>
<comment type="catalytic activity">
    <reaction evidence="1">
        <text>an L-aminoacyl-L-amino acid + H2O = 2 an L-alpha-amino acid</text>
        <dbReference type="Rhea" id="RHEA:48940"/>
        <dbReference type="ChEBI" id="CHEBI:15377"/>
        <dbReference type="ChEBI" id="CHEBI:59869"/>
        <dbReference type="ChEBI" id="CHEBI:77460"/>
        <dbReference type="EC" id="3.4.13.19"/>
    </reaction>
</comment>
<comment type="similarity">
    <text evidence="2 6">Belongs to the peptidase C69 family.</text>
</comment>
<dbReference type="Proteomes" id="UP000271472">
    <property type="component" value="Unassembled WGS sequence"/>
</dbReference>
<dbReference type="EMBL" id="QIBZ01000003">
    <property type="protein sequence ID" value="RNM36569.1"/>
    <property type="molecule type" value="Genomic_DNA"/>
</dbReference>
<evidence type="ECO:0000313" key="8">
    <source>
        <dbReference type="Proteomes" id="UP000271472"/>
    </source>
</evidence>
<evidence type="ECO:0000256" key="6">
    <source>
        <dbReference type="RuleBase" id="RU364089"/>
    </source>
</evidence>
<sequence>MRMRWGFRRGGNGMSKKGFDGLMRRSCTSVLVGRAATRDGSILIARNEDNTTPAAPKSLRMVPAGERDGVELVSGANGFAITLPEGGLRYSAMPDVTPEEGLFEEAGVNAAHVAMSATESALANDRVLAFDPYVENGLAEDAMLTVVLPYVKTAREGVKRLGEIVAAHGSAESNGVLFADHLEAWYMEIATGHHWVAQRIPDDCVAVVANQLSIQEVDFESDSFMYSEGIREFVEEHALNSALGGGGEHPFNFREIFGTSSDGDRRYNTPRVWDGLRLLAPEIAKEHTVVDSDLPFVFRPNRLLGVEDVAAVLSSHFDETEFDPIGTAGDEFSRKRYRAIALSRTQESHVLQIEGVFGLSAEQCAQAALKGELASPICWVALGTPCFSPYMPLFCDAHMWPACFDDAAPKPDLSHPYWVFRSLQAASDARFAVTQVRSGDYKSEQWQKALRHAQHVHREALAAPAEERAAVYEKGNSELASWVVADAQKHLATLLLDLSIASPLTFKMNPNL</sequence>
<keyword evidence="3 6" id="KW-0645">Protease</keyword>
<reference evidence="8" key="1">
    <citation type="submission" date="2018-05" db="EMBL/GenBank/DDBJ databases">
        <title>Genome Sequencing of selected type strains of the family Eggerthellaceae.</title>
        <authorList>
            <person name="Danylec N."/>
            <person name="Stoll D.A."/>
            <person name="Doetsch A."/>
            <person name="Huch M."/>
        </authorList>
    </citation>
    <scope>NUCLEOTIDE SEQUENCE [LARGE SCALE GENOMIC DNA]</scope>
    <source>
        <strain evidence="8">DSM 22006</strain>
    </source>
</reference>
<evidence type="ECO:0000256" key="5">
    <source>
        <dbReference type="ARBA" id="ARBA00022997"/>
    </source>
</evidence>
<dbReference type="EC" id="3.4.-.-" evidence="6"/>
<dbReference type="Gene3D" id="3.60.60.10">
    <property type="entry name" value="Penicillin V Acylase, Chain A"/>
    <property type="match status" value="1"/>
</dbReference>
<evidence type="ECO:0000256" key="1">
    <source>
        <dbReference type="ARBA" id="ARBA00001670"/>
    </source>
</evidence>
<dbReference type="GO" id="GO:0006508">
    <property type="term" value="P:proteolysis"/>
    <property type="evidence" value="ECO:0007669"/>
    <property type="project" value="UniProtKB-KW"/>
</dbReference>
<dbReference type="NCBIfam" id="NF033678">
    <property type="entry name" value="C69_fam_dipept"/>
    <property type="match status" value="1"/>
</dbReference>
<accession>A0A3N0IHS4</accession>
<evidence type="ECO:0000256" key="4">
    <source>
        <dbReference type="ARBA" id="ARBA00022801"/>
    </source>
</evidence>
<dbReference type="PANTHER" id="PTHR12994:SF17">
    <property type="entry name" value="LD30995P"/>
    <property type="match status" value="1"/>
</dbReference>
<organism evidence="7 8">
    <name type="scientific">Slackia isoflavoniconvertens</name>
    <dbReference type="NCBI Taxonomy" id="572010"/>
    <lineage>
        <taxon>Bacteria</taxon>
        <taxon>Bacillati</taxon>
        <taxon>Actinomycetota</taxon>
        <taxon>Coriobacteriia</taxon>
        <taxon>Eggerthellales</taxon>
        <taxon>Eggerthellaceae</taxon>
        <taxon>Slackia</taxon>
    </lineage>
</organism>
<dbReference type="AlphaFoldDB" id="A0A3N0IHS4"/>
<dbReference type="Pfam" id="PF03577">
    <property type="entry name" value="Peptidase_C69"/>
    <property type="match status" value="1"/>
</dbReference>
<keyword evidence="5 6" id="KW-0224">Dipeptidase</keyword>
<proteinExistence type="inferred from homology"/>
<comment type="caution">
    <text evidence="7">The sequence shown here is derived from an EMBL/GenBank/DDBJ whole genome shotgun (WGS) entry which is preliminary data.</text>
</comment>
<keyword evidence="8" id="KW-1185">Reference proteome</keyword>
<evidence type="ECO:0000313" key="7">
    <source>
        <dbReference type="EMBL" id="RNM36569.1"/>
    </source>
</evidence>
<evidence type="ECO:0000256" key="3">
    <source>
        <dbReference type="ARBA" id="ARBA00022670"/>
    </source>
</evidence>
<evidence type="ECO:0000256" key="2">
    <source>
        <dbReference type="ARBA" id="ARBA00007225"/>
    </source>
</evidence>